<dbReference type="AlphaFoldDB" id="A0A2K3QB23"/>
<dbReference type="EMBL" id="NRSZ01000848">
    <property type="protein sequence ID" value="PNY24756.1"/>
    <property type="molecule type" value="Genomic_DNA"/>
</dbReference>
<evidence type="ECO:0000259" key="6">
    <source>
        <dbReference type="PROSITE" id="PS51387"/>
    </source>
</evidence>
<keyword evidence="3" id="KW-0812">Transmembrane</keyword>
<reference evidence="7 8" key="1">
    <citation type="submission" date="2017-08" db="EMBL/GenBank/DDBJ databases">
        <title>Harnessing the power of phylogenomics to disentangle the directionality and signatures of interkingdom host jumping in the parasitic fungal genus Tolypocladium.</title>
        <authorList>
            <person name="Quandt C.A."/>
            <person name="Patterson W."/>
            <person name="Spatafora J.W."/>
        </authorList>
    </citation>
    <scope>NUCLEOTIDE SEQUENCE [LARGE SCALE GENOMIC DNA]</scope>
    <source>
        <strain evidence="7 8">CBS 113982</strain>
    </source>
</reference>
<evidence type="ECO:0000256" key="4">
    <source>
        <dbReference type="ARBA" id="ARBA00022989"/>
    </source>
</evidence>
<evidence type="ECO:0000256" key="1">
    <source>
        <dbReference type="ARBA" id="ARBA00004167"/>
    </source>
</evidence>
<accession>A0A2K3QB23</accession>
<dbReference type="GO" id="GO:0000246">
    <property type="term" value="F:Delta24(24-1) sterol reductase activity"/>
    <property type="evidence" value="ECO:0007669"/>
    <property type="project" value="TreeGrafter"/>
</dbReference>
<dbReference type="Pfam" id="PF01565">
    <property type="entry name" value="FAD_binding_4"/>
    <property type="match status" value="1"/>
</dbReference>
<sequence length="507" mass="57705">MERHGQAVGKIAAAVRGFFERKEPYRIFHGSTNSTRPRPGPGAARVVDISALSHVVAVDRAARTALVEPNVPMDRLVETTLRHGLVPPVVMEFPGITAGGGFAGTAGESSSFRHGFFDETVNYVEMVLGNGDVVRASREERADLFRGAAGAVGTLGVTTLMELRLVEAMKWVRTTYHRTGSVAEAVARVRAETQDPANDYVDGIIFSKDHGVVVTGHMTDDKPADRAPQTFSRAWDPWFYLHVQDRTKGLPPPLSAESSSLSPSTATDYVPLAEYLFRYDRAGFWVGRQGWTYFKFVPFNRFFRWFLDDFMHTRMLYRALHASGESARFVVQDLALPYDKAEEFIDYTADKFDIWPLWLCPLKQTLPPTFHPYTSESLNIGLWGWGPSSHESFIAKNRALEDKLVQLGGRKWLYAHTYYDEPDFWRVYGNNRPWYDALREKYHATTLPTVYDKVRIDVDSARGERRRWRMSAKSLWPVGGLYGIWRSIMSGDYKLHRHAGWRYKGEE</sequence>
<dbReference type="SUPFAM" id="SSF56176">
    <property type="entry name" value="FAD-binding/transporter-associated domain-like"/>
    <property type="match status" value="1"/>
</dbReference>
<organism evidence="7 8">
    <name type="scientific">Tolypocladium capitatum</name>
    <dbReference type="NCBI Taxonomy" id="45235"/>
    <lineage>
        <taxon>Eukaryota</taxon>
        <taxon>Fungi</taxon>
        <taxon>Dikarya</taxon>
        <taxon>Ascomycota</taxon>
        <taxon>Pezizomycotina</taxon>
        <taxon>Sordariomycetes</taxon>
        <taxon>Hypocreomycetidae</taxon>
        <taxon>Hypocreales</taxon>
        <taxon>Ophiocordycipitaceae</taxon>
        <taxon>Tolypocladium</taxon>
    </lineage>
</organism>
<dbReference type="PANTHER" id="PTHR10801">
    <property type="entry name" value="24-DEHYDROCHOLESTEROL REDUCTASE"/>
    <property type="match status" value="1"/>
</dbReference>
<keyword evidence="5" id="KW-0472">Membrane</keyword>
<dbReference type="GO" id="GO:0005737">
    <property type="term" value="C:cytoplasm"/>
    <property type="evidence" value="ECO:0007669"/>
    <property type="project" value="TreeGrafter"/>
</dbReference>
<evidence type="ECO:0000256" key="5">
    <source>
        <dbReference type="ARBA" id="ARBA00023136"/>
    </source>
</evidence>
<dbReference type="InterPro" id="IPR036318">
    <property type="entry name" value="FAD-bd_PCMH-like_sf"/>
</dbReference>
<dbReference type="FunFam" id="3.30.465.10:FF:000031">
    <property type="entry name" value="FAD binding domain protein"/>
    <property type="match status" value="1"/>
</dbReference>
<feature type="domain" description="FAD-binding PCMH-type" evidence="6">
    <location>
        <begin position="1"/>
        <end position="168"/>
    </location>
</feature>
<comment type="subcellular location">
    <subcellularLocation>
        <location evidence="1">Membrane</location>
        <topology evidence="1">Single-pass membrane protein</topology>
    </subcellularLocation>
</comment>
<protein>
    <recommendedName>
        <fullName evidence="2">Delta(24)-sterol reductase</fullName>
        <ecNumber evidence="2">1.3.1.72</ecNumber>
    </recommendedName>
</protein>
<evidence type="ECO:0000256" key="3">
    <source>
        <dbReference type="ARBA" id="ARBA00022692"/>
    </source>
</evidence>
<dbReference type="InterPro" id="IPR006094">
    <property type="entry name" value="Oxid_FAD_bind_N"/>
</dbReference>
<dbReference type="PROSITE" id="PS51387">
    <property type="entry name" value="FAD_PCMH"/>
    <property type="match status" value="1"/>
</dbReference>
<dbReference type="STRING" id="45235.A0A2K3QB23"/>
<proteinExistence type="predicted"/>
<dbReference type="Proteomes" id="UP000236621">
    <property type="component" value="Unassembled WGS sequence"/>
</dbReference>
<dbReference type="Gene3D" id="3.30.465.10">
    <property type="match status" value="1"/>
</dbReference>
<dbReference type="GO" id="GO:0050614">
    <property type="term" value="F:Delta24-sterol reductase activity"/>
    <property type="evidence" value="ECO:0007669"/>
    <property type="project" value="UniProtKB-EC"/>
</dbReference>
<dbReference type="EC" id="1.3.1.72" evidence="2"/>
<keyword evidence="4" id="KW-1133">Transmembrane helix</keyword>
<keyword evidence="8" id="KW-1185">Reference proteome</keyword>
<dbReference type="InterPro" id="IPR016166">
    <property type="entry name" value="FAD-bd_PCMH"/>
</dbReference>
<evidence type="ECO:0000313" key="7">
    <source>
        <dbReference type="EMBL" id="PNY24756.1"/>
    </source>
</evidence>
<dbReference type="InterPro" id="IPR016169">
    <property type="entry name" value="FAD-bd_PCMH_sub2"/>
</dbReference>
<gene>
    <name evidence="7" type="ORF">TCAP_05299</name>
</gene>
<dbReference type="InterPro" id="IPR040165">
    <property type="entry name" value="Diminuto-like"/>
</dbReference>
<dbReference type="GO" id="GO:0071949">
    <property type="term" value="F:FAD binding"/>
    <property type="evidence" value="ECO:0007669"/>
    <property type="project" value="InterPro"/>
</dbReference>
<dbReference type="GO" id="GO:0016020">
    <property type="term" value="C:membrane"/>
    <property type="evidence" value="ECO:0007669"/>
    <property type="project" value="UniProtKB-SubCell"/>
</dbReference>
<evidence type="ECO:0000256" key="2">
    <source>
        <dbReference type="ARBA" id="ARBA00012405"/>
    </source>
</evidence>
<name>A0A2K3QB23_9HYPO</name>
<dbReference type="OrthoDB" id="415825at2759"/>
<dbReference type="PANTHER" id="PTHR10801:SF10">
    <property type="entry name" value="FAD BINDING DOMAIN PROTEIN (AFU_ORTHOLOGUE AFUA_6G14300)"/>
    <property type="match status" value="1"/>
</dbReference>
<evidence type="ECO:0000313" key="8">
    <source>
        <dbReference type="Proteomes" id="UP000236621"/>
    </source>
</evidence>
<comment type="caution">
    <text evidence="7">The sequence shown here is derived from an EMBL/GenBank/DDBJ whole genome shotgun (WGS) entry which is preliminary data.</text>
</comment>
<dbReference type="GO" id="GO:0008202">
    <property type="term" value="P:steroid metabolic process"/>
    <property type="evidence" value="ECO:0007669"/>
    <property type="project" value="TreeGrafter"/>
</dbReference>